<feature type="chain" id="PRO_5006944406" description="Lipoprotein" evidence="1">
    <location>
        <begin position="24"/>
        <end position="138"/>
    </location>
</feature>
<dbReference type="EMBL" id="LQBK01000001">
    <property type="protein sequence ID" value="KUG62282.1"/>
    <property type="molecule type" value="Genomic_DNA"/>
</dbReference>
<dbReference type="OrthoDB" id="5118681at2"/>
<proteinExistence type="predicted"/>
<comment type="caution">
    <text evidence="2">The sequence shown here is derived from an EMBL/GenBank/DDBJ whole genome shotgun (WGS) entry which is preliminary data.</text>
</comment>
<name>A0A0W8IR18_KOCRO</name>
<evidence type="ECO:0000256" key="1">
    <source>
        <dbReference type="SAM" id="SignalP"/>
    </source>
</evidence>
<gene>
    <name evidence="2" type="ORF">AVL61_16190</name>
</gene>
<dbReference type="RefSeq" id="WP_058872333.1">
    <property type="nucleotide sequence ID" value="NZ_LQBK01000001.1"/>
</dbReference>
<sequence>MRRTTAALLALTTVVLTGCGPTADDVSSMVAAGSAKTYDDALALREDIIAAGLECPGTNQRVVPEEDGTAYLECDYDIPGMAVTSTEEDLQEFLELRENPDPDMLPVLHGPNWMIIARDEAALQQLQDELGGTILPVP</sequence>
<protein>
    <recommendedName>
        <fullName evidence="4">Lipoprotein</fullName>
    </recommendedName>
</protein>
<evidence type="ECO:0008006" key="4">
    <source>
        <dbReference type="Google" id="ProtNLM"/>
    </source>
</evidence>
<keyword evidence="1" id="KW-0732">Signal</keyword>
<accession>A0A0W8IR18</accession>
<dbReference type="PROSITE" id="PS51257">
    <property type="entry name" value="PROKAR_LIPOPROTEIN"/>
    <property type="match status" value="1"/>
</dbReference>
<evidence type="ECO:0000313" key="2">
    <source>
        <dbReference type="EMBL" id="KUG62282.1"/>
    </source>
</evidence>
<evidence type="ECO:0000313" key="3">
    <source>
        <dbReference type="Proteomes" id="UP000053512"/>
    </source>
</evidence>
<dbReference type="AlphaFoldDB" id="A0A0W8IR18"/>
<feature type="signal peptide" evidence="1">
    <location>
        <begin position="1"/>
        <end position="23"/>
    </location>
</feature>
<reference evidence="3" key="1">
    <citation type="submission" date="2015-12" db="EMBL/GenBank/DDBJ databases">
        <authorList>
            <person name="Nair G.R."/>
            <person name="Kaur G."/>
            <person name="Mayilraj S."/>
        </authorList>
    </citation>
    <scope>NUCLEOTIDE SEQUENCE [LARGE SCALE GENOMIC DNA]</scope>
    <source>
        <strain evidence="3">CD08_4</strain>
    </source>
</reference>
<organism evidence="2 3">
    <name type="scientific">Kocuria rosea subsp. polaris</name>
    <dbReference type="NCBI Taxonomy" id="136273"/>
    <lineage>
        <taxon>Bacteria</taxon>
        <taxon>Bacillati</taxon>
        <taxon>Actinomycetota</taxon>
        <taxon>Actinomycetes</taxon>
        <taxon>Micrococcales</taxon>
        <taxon>Micrococcaceae</taxon>
        <taxon>Kocuria</taxon>
    </lineage>
</organism>
<dbReference type="Proteomes" id="UP000053512">
    <property type="component" value="Unassembled WGS sequence"/>
</dbReference>